<gene>
    <name evidence="1" type="primary">g3299</name>
    <name evidence="1" type="ORF">NpPPO83_00003299</name>
</gene>
<dbReference type="EMBL" id="BSXG01000188">
    <property type="protein sequence ID" value="GME52488.1"/>
    <property type="molecule type" value="Genomic_DNA"/>
</dbReference>
<dbReference type="Proteomes" id="UP001165186">
    <property type="component" value="Unassembled WGS sequence"/>
</dbReference>
<evidence type="ECO:0000313" key="1">
    <source>
        <dbReference type="EMBL" id="GME52488.1"/>
    </source>
</evidence>
<accession>A0ACB5SQB2</accession>
<evidence type="ECO:0000313" key="2">
    <source>
        <dbReference type="Proteomes" id="UP001165186"/>
    </source>
</evidence>
<organism evidence="1 2">
    <name type="scientific">Neofusicoccum parvum</name>
    <dbReference type="NCBI Taxonomy" id="310453"/>
    <lineage>
        <taxon>Eukaryota</taxon>
        <taxon>Fungi</taxon>
        <taxon>Dikarya</taxon>
        <taxon>Ascomycota</taxon>
        <taxon>Pezizomycotina</taxon>
        <taxon>Dothideomycetes</taxon>
        <taxon>Dothideomycetes incertae sedis</taxon>
        <taxon>Botryosphaeriales</taxon>
        <taxon>Botryosphaeriaceae</taxon>
        <taxon>Neofusicoccum</taxon>
    </lineage>
</organism>
<keyword evidence="2" id="KW-1185">Reference proteome</keyword>
<comment type="caution">
    <text evidence="1">The sequence shown here is derived from an EMBL/GenBank/DDBJ whole genome shotgun (WGS) entry which is preliminary data.</text>
</comment>
<name>A0ACB5SQB2_9PEZI</name>
<proteinExistence type="predicted"/>
<reference evidence="1" key="1">
    <citation type="submission" date="2024-09" db="EMBL/GenBank/DDBJ databases">
        <title>Draft Genome Sequences of Neofusicoccum parvum.</title>
        <authorList>
            <person name="Ashida A."/>
            <person name="Camagna M."/>
            <person name="Tanaka A."/>
            <person name="Takemoto D."/>
        </authorList>
    </citation>
    <scope>NUCLEOTIDE SEQUENCE</scope>
    <source>
        <strain evidence="1">PPO83</strain>
    </source>
</reference>
<sequence>MPPASTPADLTALIDLTTSTSTLLSQFLSTLAPGAATTPSTPPPDPSIDALALLADAATLLKAHTTKLSLLVLTPPFTATAVAKVLREMAASVLPALMGGAQQLGARRGVPAAVRREVRARVRRAVGAVAEGVAEVRGCAERERGGGGGEAGRRDALSSAGLVWEACDAVIEVRAKGVVGVVVGKVEGWRATLVDAVEELKEWGEEREEDEEDGLGSDDEDDMFGGGDKLGKGNEELRAQLDASLKKIKTVTVLYQALVKRRLKTYPGDDASVGTLDQLLEILQAIPDSVDDMASAFYDHNGEQAKKVFAKISADAIRASELVKQSWDGKDDEFTAWSAKFRDAINA</sequence>
<protein>
    <submittedName>
        <fullName evidence="1">Uncharacterized protein</fullName>
    </submittedName>
</protein>